<protein>
    <recommendedName>
        <fullName evidence="1">Inner membrane protein</fullName>
    </recommendedName>
</protein>
<feature type="transmembrane region" description="Helical" evidence="2">
    <location>
        <begin position="111"/>
        <end position="129"/>
    </location>
</feature>
<proteinExistence type="predicted"/>
<organism evidence="3 4">
    <name type="scientific">Pseudoalteromonas rhizosphaerae</name>
    <dbReference type="NCBI Taxonomy" id="2518973"/>
    <lineage>
        <taxon>Bacteria</taxon>
        <taxon>Pseudomonadati</taxon>
        <taxon>Pseudomonadota</taxon>
        <taxon>Gammaproteobacteria</taxon>
        <taxon>Alteromonadales</taxon>
        <taxon>Pseudoalteromonadaceae</taxon>
        <taxon>Pseudoalteromonas</taxon>
    </lineage>
</organism>
<reference evidence="3 4" key="1">
    <citation type="submission" date="2024-11" db="EMBL/GenBank/DDBJ databases">
        <title>The Natural Products Discovery Center: Release of the First 8490 Sequenced Strains for Exploring Actinobacteria Biosynthetic Diversity.</title>
        <authorList>
            <person name="Kalkreuter E."/>
            <person name="Kautsar S.A."/>
            <person name="Yang D."/>
            <person name="Bader C.D."/>
            <person name="Teijaro C.N."/>
            <person name="Fluegel L."/>
            <person name="Davis C.M."/>
            <person name="Simpson J.R."/>
            <person name="Lauterbach L."/>
            <person name="Steele A.D."/>
            <person name="Gui C."/>
            <person name="Meng S."/>
            <person name="Li G."/>
            <person name="Viehrig K."/>
            <person name="Ye F."/>
            <person name="Su P."/>
            <person name="Kiefer A.F."/>
            <person name="Nichols A."/>
            <person name="Cepeda A.J."/>
            <person name="Yan W."/>
            <person name="Fan B."/>
            <person name="Jiang Y."/>
            <person name="Adhikari A."/>
            <person name="Zheng C.-J."/>
            <person name="Schuster L."/>
            <person name="Cowan T.M."/>
            <person name="Smanski M.J."/>
            <person name="Chevrette M.G."/>
            <person name="De Carvalho L.P.S."/>
            <person name="Shen B."/>
        </authorList>
    </citation>
    <scope>NUCLEOTIDE SEQUENCE [LARGE SCALE GENOMIC DNA]</scope>
    <source>
        <strain evidence="3 4">NPDC078403</strain>
    </source>
</reference>
<sequence length="139" mass="15116">MKRTGKKNSMLVISKFKQVTYLLSGFVLTVMGIVGAFLPIMPTTVFLIGAVFCFSRSSKRFESWLINHPRFGKTLTNWQAHGAISKSAKVMASLGMAVGYGLFYLGAQPSLLLATVVALFIGGSAYYVLSRPLPPKDCS</sequence>
<evidence type="ECO:0000256" key="2">
    <source>
        <dbReference type="SAM" id="Phobius"/>
    </source>
</evidence>
<keyword evidence="2" id="KW-0812">Transmembrane</keyword>
<accession>A0ABW8L3Y1</accession>
<dbReference type="EMBL" id="JBJDOT010000060">
    <property type="protein sequence ID" value="MFK3866748.1"/>
    <property type="molecule type" value="Genomic_DNA"/>
</dbReference>
<keyword evidence="4" id="KW-1185">Reference proteome</keyword>
<dbReference type="PANTHER" id="PTHR35813">
    <property type="entry name" value="INNER MEMBRANE PROTEIN YBAN"/>
    <property type="match status" value="1"/>
</dbReference>
<keyword evidence="1 2" id="KW-0472">Membrane</keyword>
<keyword evidence="2" id="KW-1133">Transmembrane helix</keyword>
<dbReference type="RefSeq" id="WP_404676608.1">
    <property type="nucleotide sequence ID" value="NZ_JBJDOT010000060.1"/>
</dbReference>
<evidence type="ECO:0000313" key="3">
    <source>
        <dbReference type="EMBL" id="MFK3866748.1"/>
    </source>
</evidence>
<evidence type="ECO:0000313" key="4">
    <source>
        <dbReference type="Proteomes" id="UP001620262"/>
    </source>
</evidence>
<dbReference type="PANTHER" id="PTHR35813:SF1">
    <property type="entry name" value="INNER MEMBRANE PROTEIN YBAN"/>
    <property type="match status" value="1"/>
</dbReference>
<dbReference type="Pfam" id="PF04304">
    <property type="entry name" value="DUF454"/>
    <property type="match status" value="1"/>
</dbReference>
<dbReference type="Proteomes" id="UP001620262">
    <property type="component" value="Unassembled WGS sequence"/>
</dbReference>
<gene>
    <name evidence="3" type="ORF">ACI2JU_23155</name>
</gene>
<keyword evidence="1" id="KW-1003">Cell membrane</keyword>
<dbReference type="PIRSF" id="PIRSF016789">
    <property type="entry name" value="DUF454"/>
    <property type="match status" value="1"/>
</dbReference>
<comment type="subcellular location">
    <subcellularLocation>
        <location evidence="1">Cell inner membrane</location>
        <topology evidence="1">Multi-pass membrane protein</topology>
    </subcellularLocation>
</comment>
<evidence type="ECO:0000256" key="1">
    <source>
        <dbReference type="PIRNR" id="PIRNR016789"/>
    </source>
</evidence>
<name>A0ABW8L3Y1_9GAMM</name>
<comment type="caution">
    <text evidence="3">The sequence shown here is derived from an EMBL/GenBank/DDBJ whole genome shotgun (WGS) entry which is preliminary data.</text>
</comment>
<keyword evidence="1" id="KW-0997">Cell inner membrane</keyword>
<feature type="transmembrane region" description="Helical" evidence="2">
    <location>
        <begin position="20"/>
        <end position="53"/>
    </location>
</feature>
<dbReference type="InterPro" id="IPR007401">
    <property type="entry name" value="DUF454"/>
</dbReference>